<keyword evidence="3" id="KW-1185">Reference proteome</keyword>
<dbReference type="Pfam" id="PF00903">
    <property type="entry name" value="Glyoxalase"/>
    <property type="match status" value="1"/>
</dbReference>
<protein>
    <submittedName>
        <fullName evidence="2">VOC family protein</fullName>
    </submittedName>
</protein>
<accession>A0ABY5DUP0</accession>
<dbReference type="RefSeq" id="WP_254570950.1">
    <property type="nucleotide sequence ID" value="NZ_CP098502.1"/>
</dbReference>
<organism evidence="2 3">
    <name type="scientific">Paraconexibacter antarcticus</name>
    <dbReference type="NCBI Taxonomy" id="2949664"/>
    <lineage>
        <taxon>Bacteria</taxon>
        <taxon>Bacillati</taxon>
        <taxon>Actinomycetota</taxon>
        <taxon>Thermoleophilia</taxon>
        <taxon>Solirubrobacterales</taxon>
        <taxon>Paraconexibacteraceae</taxon>
        <taxon>Paraconexibacter</taxon>
    </lineage>
</organism>
<feature type="domain" description="VOC" evidence="1">
    <location>
        <begin position="1"/>
        <end position="123"/>
    </location>
</feature>
<dbReference type="PANTHER" id="PTHR34109">
    <property type="entry name" value="BNAUNNG04460D PROTEIN-RELATED"/>
    <property type="match status" value="1"/>
</dbReference>
<evidence type="ECO:0000259" key="1">
    <source>
        <dbReference type="PROSITE" id="PS51819"/>
    </source>
</evidence>
<evidence type="ECO:0000313" key="2">
    <source>
        <dbReference type="EMBL" id="UTI64239.1"/>
    </source>
</evidence>
<dbReference type="SUPFAM" id="SSF54593">
    <property type="entry name" value="Glyoxalase/Bleomycin resistance protein/Dihydroxybiphenyl dioxygenase"/>
    <property type="match status" value="1"/>
</dbReference>
<reference evidence="2 3" key="1">
    <citation type="submission" date="2022-06" db="EMBL/GenBank/DDBJ databases">
        <title>Paraconexibacter antarcticus.</title>
        <authorList>
            <person name="Kim C.S."/>
        </authorList>
    </citation>
    <scope>NUCLEOTIDE SEQUENCE [LARGE SCALE GENOMIC DNA]</scope>
    <source>
        <strain evidence="2 3">02-257</strain>
    </source>
</reference>
<proteinExistence type="predicted"/>
<dbReference type="InterPro" id="IPR029068">
    <property type="entry name" value="Glyas_Bleomycin-R_OHBP_Dase"/>
</dbReference>
<sequence>MTAIAIPALRISSRETVHFYERAFGATVAFITPESGDEVHHAELTIGGSMFMCGTGQEDGMEQEPGGSAIYWVLQAGPEVDALYQMAIAAGATDERPPYDAEYGGRHFSVRDPDGNHWSFGTYRPAALG</sequence>
<dbReference type="PANTHER" id="PTHR34109:SF1">
    <property type="entry name" value="VOC DOMAIN-CONTAINING PROTEIN"/>
    <property type="match status" value="1"/>
</dbReference>
<dbReference type="InterPro" id="IPR037523">
    <property type="entry name" value="VOC_core"/>
</dbReference>
<evidence type="ECO:0000313" key="3">
    <source>
        <dbReference type="Proteomes" id="UP001056035"/>
    </source>
</evidence>
<dbReference type="EMBL" id="CP098502">
    <property type="protein sequence ID" value="UTI64239.1"/>
    <property type="molecule type" value="Genomic_DNA"/>
</dbReference>
<dbReference type="Proteomes" id="UP001056035">
    <property type="component" value="Chromosome"/>
</dbReference>
<dbReference type="PROSITE" id="PS51819">
    <property type="entry name" value="VOC"/>
    <property type="match status" value="1"/>
</dbReference>
<dbReference type="InterPro" id="IPR004360">
    <property type="entry name" value="Glyas_Fos-R_dOase_dom"/>
</dbReference>
<dbReference type="Gene3D" id="3.30.720.120">
    <property type="match status" value="1"/>
</dbReference>
<name>A0ABY5DUP0_9ACTN</name>
<gene>
    <name evidence="2" type="ORF">NBH00_23230</name>
</gene>
<dbReference type="Gene3D" id="3.30.720.110">
    <property type="match status" value="1"/>
</dbReference>